<protein>
    <submittedName>
        <fullName evidence="1">Uncharacterized protein</fullName>
    </submittedName>
</protein>
<dbReference type="AlphaFoldDB" id="A0A1B6LW29"/>
<sequence>DFVNRGYRQLICSPMGCVRDNIQLKHFLSNLKEFQKFSGAEVTIVSYKQKSTRKLFNGLEHSKFLGGMERIIKHLQGYPMAIAEEDDEHQQTPSLGASYHENTYDDCSVPYPTTPFYGWDLSEGGPEDAVCIPTSGSVNRGSFFHAPTPDQKNIFLEDHVKPI</sequence>
<gene>
    <name evidence="1" type="ORF">g.54400</name>
</gene>
<name>A0A1B6LW29_9HEMI</name>
<reference evidence="1" key="1">
    <citation type="submission" date="2015-11" db="EMBL/GenBank/DDBJ databases">
        <title>De novo transcriptome assembly of four potential Pierce s Disease insect vectors from Arizona vineyards.</title>
        <authorList>
            <person name="Tassone E.E."/>
        </authorList>
    </citation>
    <scope>NUCLEOTIDE SEQUENCE</scope>
</reference>
<proteinExistence type="predicted"/>
<evidence type="ECO:0000313" key="1">
    <source>
        <dbReference type="EMBL" id="JAT27877.1"/>
    </source>
</evidence>
<dbReference type="EMBL" id="GEBQ01012100">
    <property type="protein sequence ID" value="JAT27877.1"/>
    <property type="molecule type" value="Transcribed_RNA"/>
</dbReference>
<feature type="non-terminal residue" evidence="1">
    <location>
        <position position="1"/>
    </location>
</feature>
<organism evidence="1">
    <name type="scientific">Graphocephala atropunctata</name>
    <dbReference type="NCBI Taxonomy" id="36148"/>
    <lineage>
        <taxon>Eukaryota</taxon>
        <taxon>Metazoa</taxon>
        <taxon>Ecdysozoa</taxon>
        <taxon>Arthropoda</taxon>
        <taxon>Hexapoda</taxon>
        <taxon>Insecta</taxon>
        <taxon>Pterygota</taxon>
        <taxon>Neoptera</taxon>
        <taxon>Paraneoptera</taxon>
        <taxon>Hemiptera</taxon>
        <taxon>Auchenorrhyncha</taxon>
        <taxon>Membracoidea</taxon>
        <taxon>Cicadellidae</taxon>
        <taxon>Cicadellinae</taxon>
        <taxon>Cicadellini</taxon>
        <taxon>Graphocephala</taxon>
    </lineage>
</organism>
<accession>A0A1B6LW29</accession>